<name>A0A0B2WM60_METAS</name>
<feature type="compositionally biased region" description="Polar residues" evidence="1">
    <location>
        <begin position="251"/>
        <end position="276"/>
    </location>
</feature>
<feature type="compositionally biased region" description="Polar residues" evidence="1">
    <location>
        <begin position="223"/>
        <end position="244"/>
    </location>
</feature>
<feature type="compositionally biased region" description="Polar residues" evidence="1">
    <location>
        <begin position="58"/>
        <end position="73"/>
    </location>
</feature>
<organism evidence="2 3">
    <name type="scientific">Metarhizium album (strain ARSEF 1941)</name>
    <dbReference type="NCBI Taxonomy" id="1081103"/>
    <lineage>
        <taxon>Eukaryota</taxon>
        <taxon>Fungi</taxon>
        <taxon>Dikarya</taxon>
        <taxon>Ascomycota</taxon>
        <taxon>Pezizomycotina</taxon>
        <taxon>Sordariomycetes</taxon>
        <taxon>Hypocreomycetidae</taxon>
        <taxon>Hypocreales</taxon>
        <taxon>Clavicipitaceae</taxon>
        <taxon>Metarhizium</taxon>
    </lineage>
</organism>
<gene>
    <name evidence="2" type="ORF">MAM_07488</name>
</gene>
<protein>
    <submittedName>
        <fullName evidence="2">Uncharacterized protein</fullName>
    </submittedName>
</protein>
<dbReference type="EMBL" id="AZHE01000032">
    <property type="protein sequence ID" value="KHN94582.1"/>
    <property type="molecule type" value="Genomic_DNA"/>
</dbReference>
<proteinExistence type="predicted"/>
<dbReference type="STRING" id="1081103.A0A0B2WM60"/>
<dbReference type="GeneID" id="63741943"/>
<dbReference type="AlphaFoldDB" id="A0A0B2WM60"/>
<evidence type="ECO:0000256" key="1">
    <source>
        <dbReference type="SAM" id="MobiDB-lite"/>
    </source>
</evidence>
<feature type="region of interest" description="Disordered" evidence="1">
    <location>
        <begin position="206"/>
        <end position="280"/>
    </location>
</feature>
<evidence type="ECO:0000313" key="2">
    <source>
        <dbReference type="EMBL" id="KHN94582.1"/>
    </source>
</evidence>
<feature type="compositionally biased region" description="Basic and acidic residues" evidence="1">
    <location>
        <begin position="331"/>
        <end position="351"/>
    </location>
</feature>
<feature type="compositionally biased region" description="Acidic residues" evidence="1">
    <location>
        <begin position="352"/>
        <end position="376"/>
    </location>
</feature>
<dbReference type="OrthoDB" id="5378435at2759"/>
<feature type="region of interest" description="Disordered" evidence="1">
    <location>
        <begin position="37"/>
        <end position="73"/>
    </location>
</feature>
<reference evidence="2 3" key="1">
    <citation type="journal article" date="2014" name="Proc. Natl. Acad. Sci. U.S.A.">
        <title>Trajectory and genomic determinants of fungal-pathogen speciation and host adaptation.</title>
        <authorList>
            <person name="Hu X."/>
            <person name="Xiao G."/>
            <person name="Zheng P."/>
            <person name="Shang Y."/>
            <person name="Su Y."/>
            <person name="Zhang X."/>
            <person name="Liu X."/>
            <person name="Zhan S."/>
            <person name="St Leger R.J."/>
            <person name="Wang C."/>
        </authorList>
    </citation>
    <scope>NUCLEOTIDE SEQUENCE [LARGE SCALE GENOMIC DNA]</scope>
    <source>
        <strain evidence="2 3">ARSEF 1941</strain>
    </source>
</reference>
<accession>A0A0B2WM60</accession>
<dbReference type="RefSeq" id="XP_040675648.1">
    <property type="nucleotide sequence ID" value="XM_040826286.1"/>
</dbReference>
<dbReference type="Proteomes" id="UP000030816">
    <property type="component" value="Unassembled WGS sequence"/>
</dbReference>
<comment type="caution">
    <text evidence="2">The sequence shown here is derived from an EMBL/GenBank/DDBJ whole genome shotgun (WGS) entry which is preliminary data.</text>
</comment>
<keyword evidence="3" id="KW-1185">Reference proteome</keyword>
<evidence type="ECO:0000313" key="3">
    <source>
        <dbReference type="Proteomes" id="UP000030816"/>
    </source>
</evidence>
<dbReference type="HOGENOM" id="CLU_049467_0_0_1"/>
<sequence length="376" mass="41458">MMYPAYGGHTPDTLPVSYSQDVFFDDLSTRMAISQAARRLPRASGGQQRAGTAMRVSKPNSTNNSPRSLSAMSNRRRTMVGGDALWTGRKEQSILDYLSVPQQIDSISSPRRPARPVSWHPPSYQAQLPQQPFFLQQTQHQPHYQLTGPPFATPNMYAVDSNDFYGSQAQFSPMTTSYSSDTSPSSTFSPLPLFSASEDAAFVQPEGWDMPQKPGQGYAGPDSQGSTEPFPTLNSSSSVRNASTPGMDWNTFITQGFNNTTPPTPEAFSQTQQQPAVSEAAVPYEPLDEAEEEGEILVGMGLYDTPDKLAEDPQLNNYRSTVSSLLGSSYRPHEPQGKGLKLEETWEPPKADDEDEAEEEGEEEDDDEDDEEEDDE</sequence>
<feature type="region of interest" description="Disordered" evidence="1">
    <location>
        <begin position="325"/>
        <end position="376"/>
    </location>
</feature>